<dbReference type="GeneID" id="63807998"/>
<feature type="compositionally biased region" description="Basic and acidic residues" evidence="2">
    <location>
        <begin position="84"/>
        <end position="94"/>
    </location>
</feature>
<dbReference type="Proteomes" id="UP000193922">
    <property type="component" value="Unassembled WGS sequence"/>
</dbReference>
<dbReference type="Pfam" id="PF12937">
    <property type="entry name" value="F-box-like"/>
    <property type="match status" value="1"/>
</dbReference>
<dbReference type="CDD" id="cd09917">
    <property type="entry name" value="F-box_SF"/>
    <property type="match status" value="1"/>
</dbReference>
<keyword evidence="1" id="KW-0175">Coiled coil</keyword>
<evidence type="ECO:0000259" key="3">
    <source>
        <dbReference type="PROSITE" id="PS50181"/>
    </source>
</evidence>
<feature type="region of interest" description="Disordered" evidence="2">
    <location>
        <begin position="427"/>
        <end position="487"/>
    </location>
</feature>
<feature type="coiled-coil region" evidence="1">
    <location>
        <begin position="186"/>
        <end position="217"/>
    </location>
</feature>
<dbReference type="SMART" id="SM00256">
    <property type="entry name" value="FBOX"/>
    <property type="match status" value="1"/>
</dbReference>
<gene>
    <name evidence="4" type="ORF">DL89DRAFT_322723</name>
</gene>
<dbReference type="STRING" id="61395.A0A1Y1W9X6"/>
<evidence type="ECO:0000256" key="2">
    <source>
        <dbReference type="SAM" id="MobiDB-lite"/>
    </source>
</evidence>
<dbReference type="AlphaFoldDB" id="A0A1Y1W9X6"/>
<dbReference type="SUPFAM" id="SSF81383">
    <property type="entry name" value="F-box domain"/>
    <property type="match status" value="1"/>
</dbReference>
<feature type="compositionally biased region" description="Low complexity" evidence="2">
    <location>
        <begin position="452"/>
        <end position="462"/>
    </location>
</feature>
<dbReference type="Gene3D" id="1.20.1280.50">
    <property type="match status" value="1"/>
</dbReference>
<protein>
    <recommendedName>
        <fullName evidence="3">F-box domain-containing protein</fullName>
    </recommendedName>
</protein>
<organism evidence="4 5">
    <name type="scientific">Linderina pennispora</name>
    <dbReference type="NCBI Taxonomy" id="61395"/>
    <lineage>
        <taxon>Eukaryota</taxon>
        <taxon>Fungi</taxon>
        <taxon>Fungi incertae sedis</taxon>
        <taxon>Zoopagomycota</taxon>
        <taxon>Kickxellomycotina</taxon>
        <taxon>Kickxellomycetes</taxon>
        <taxon>Kickxellales</taxon>
        <taxon>Kickxellaceae</taxon>
        <taxon>Linderina</taxon>
    </lineage>
</organism>
<dbReference type="InterPro" id="IPR015943">
    <property type="entry name" value="WD40/YVTN_repeat-like_dom_sf"/>
</dbReference>
<dbReference type="InterPro" id="IPR036322">
    <property type="entry name" value="WD40_repeat_dom_sf"/>
</dbReference>
<evidence type="ECO:0000313" key="5">
    <source>
        <dbReference type="Proteomes" id="UP000193922"/>
    </source>
</evidence>
<keyword evidence="5" id="KW-1185">Reference proteome</keyword>
<dbReference type="OrthoDB" id="5543560at2759"/>
<dbReference type="RefSeq" id="XP_040743985.1">
    <property type="nucleotide sequence ID" value="XM_040891350.1"/>
</dbReference>
<dbReference type="Gene3D" id="2.130.10.10">
    <property type="entry name" value="YVTN repeat-like/Quinoprotein amine dehydrogenase"/>
    <property type="match status" value="1"/>
</dbReference>
<dbReference type="SUPFAM" id="SSF50978">
    <property type="entry name" value="WD40 repeat-like"/>
    <property type="match status" value="1"/>
</dbReference>
<proteinExistence type="predicted"/>
<feature type="domain" description="F-box" evidence="3">
    <location>
        <begin position="13"/>
        <end position="60"/>
    </location>
</feature>
<dbReference type="InterPro" id="IPR036047">
    <property type="entry name" value="F-box-like_dom_sf"/>
</dbReference>
<comment type="caution">
    <text evidence="4">The sequence shown here is derived from an EMBL/GenBank/DDBJ whole genome shotgun (WGS) entry which is preliminary data.</text>
</comment>
<reference evidence="4 5" key="1">
    <citation type="submission" date="2016-07" db="EMBL/GenBank/DDBJ databases">
        <title>Pervasive Adenine N6-methylation of Active Genes in Fungi.</title>
        <authorList>
            <consortium name="DOE Joint Genome Institute"/>
            <person name="Mondo S.J."/>
            <person name="Dannebaum R.O."/>
            <person name="Kuo R.C."/>
            <person name="Labutti K."/>
            <person name="Haridas S."/>
            <person name="Kuo A."/>
            <person name="Salamov A."/>
            <person name="Ahrendt S.R."/>
            <person name="Lipzen A."/>
            <person name="Sullivan W."/>
            <person name="Andreopoulos W.B."/>
            <person name="Clum A."/>
            <person name="Lindquist E."/>
            <person name="Daum C."/>
            <person name="Ramamoorthy G.K."/>
            <person name="Gryganskyi A."/>
            <person name="Culley D."/>
            <person name="Magnuson J.K."/>
            <person name="James T.Y."/>
            <person name="O'Malley M.A."/>
            <person name="Stajich J.E."/>
            <person name="Spatafora J.W."/>
            <person name="Visel A."/>
            <person name="Grigoriev I.V."/>
        </authorList>
    </citation>
    <scope>NUCLEOTIDE SEQUENCE [LARGE SCALE GENOMIC DNA]</scope>
    <source>
        <strain evidence="4 5">ATCC 12442</strain>
    </source>
</reference>
<evidence type="ECO:0000256" key="1">
    <source>
        <dbReference type="SAM" id="Coils"/>
    </source>
</evidence>
<evidence type="ECO:0000313" key="4">
    <source>
        <dbReference type="EMBL" id="ORX70347.1"/>
    </source>
</evidence>
<dbReference type="InterPro" id="IPR001810">
    <property type="entry name" value="F-box_dom"/>
</dbReference>
<name>A0A1Y1W9X6_9FUNG</name>
<dbReference type="EMBL" id="MCFD01000006">
    <property type="protein sequence ID" value="ORX70347.1"/>
    <property type="molecule type" value="Genomic_DNA"/>
</dbReference>
<dbReference type="PROSITE" id="PS50181">
    <property type="entry name" value="FBOX"/>
    <property type="match status" value="1"/>
</dbReference>
<feature type="region of interest" description="Disordered" evidence="2">
    <location>
        <begin position="76"/>
        <end position="97"/>
    </location>
</feature>
<sequence length="815" mass="91753">MSSDERPSGELQKDLLMRLPFDLSVLVSKFLDIEDIYSCMLVSHSWYKLVSDHAVLYQRLLQRSHFDQEPLLFRGPRFGNQQNHEVDEPGKSKDEMDEDQEVRIEQRLNMQLLRAPKVLPHLLSKLMNREKRWTTGVPRMRMYLPPVGMDGIDADIRDEWEGPVKVVKIKGGIVCVLHEMGKTMRLWDLDHQYQKLRDMANELAEEHREVLEKNERNGMLRSLSEKEAGVILECVNLAGKPCQPKLRVVRLRHRPELFDFFPSTNRLITSSAAGIIDVYDLETGKHLREFRLEDVRIGSLHIWMEFIVVGHGTQITLLNHKTGEVLEDALQTAHQYAITAVFVLDNDNHMLSVDESGVIVVTDRSKARRDIDTLLNTPLHPLIYHGNVGAPYAMRLLHMSHLCVYGKYTFGQYELYPPGIDGLPPISELMLIGGPEDEQDHRGNPPVDGNVAAPDSPGSADSGDGGESAAGHTPAASTKSYDEERRETLKQLLRSERDVERMYSEIIGDRDGPALGGRRMQSLRQNTTPQNDRYHILNINSRFAELEGNIATLDFRRVLYQANGFIRICELGGGEMPPVEDPEHPASDAVLGVSLGLYPVDASTDLGPASREHAEALKDIIEELELQMPGGFGGGEGQGDLVDETGWSHMLVNDEPVDLNDLDAVSAKAMRSMFAIRYATDVPDFGRVPFSVNYLRSAVEFLQQSTPDLFHAVQNPNLGIDALSNSAPYYIQKHYESRFKRPVDVVDHRGQVRDAQAVMRDMNRLYRALRKSTAMDDSVLIGKGVRDLKYVASAMDDSRLVVGCRNGYVVVTSFE</sequence>
<accession>A0A1Y1W9X6</accession>